<dbReference type="RefSeq" id="WP_115927771.1">
    <property type="nucleotide sequence ID" value="NZ_QNVV01000005.1"/>
</dbReference>
<feature type="transmembrane region" description="Helical" evidence="1">
    <location>
        <begin position="7"/>
        <end position="26"/>
    </location>
</feature>
<dbReference type="Proteomes" id="UP000256257">
    <property type="component" value="Unassembled WGS sequence"/>
</dbReference>
<evidence type="ECO:0000313" key="3">
    <source>
        <dbReference type="Proteomes" id="UP000256257"/>
    </source>
</evidence>
<keyword evidence="3" id="KW-1185">Reference proteome</keyword>
<sequence>MNNKIKFFLPRLLGITVVVGAALFLLSIIFKLLLAGLVLAGIGMFAVKIMGNRREKQMKYGQDKIEFLPYHKDFAKPQEPVNRQMSKENLAIIPIQ</sequence>
<gene>
    <name evidence="2" type="ORF">DRF67_07990</name>
</gene>
<dbReference type="AlphaFoldDB" id="A0A3D9B4K5"/>
<name>A0A3D9B4K5_9FLAO</name>
<accession>A0A3D9B4K5</accession>
<feature type="transmembrane region" description="Helical" evidence="1">
    <location>
        <begin position="32"/>
        <end position="51"/>
    </location>
</feature>
<keyword evidence="1" id="KW-1133">Transmembrane helix</keyword>
<organism evidence="2 3">
    <name type="scientific">Chryseobacterium pennipullorum</name>
    <dbReference type="NCBI Taxonomy" id="2258963"/>
    <lineage>
        <taxon>Bacteria</taxon>
        <taxon>Pseudomonadati</taxon>
        <taxon>Bacteroidota</taxon>
        <taxon>Flavobacteriia</taxon>
        <taxon>Flavobacteriales</taxon>
        <taxon>Weeksellaceae</taxon>
        <taxon>Chryseobacterium group</taxon>
        <taxon>Chryseobacterium</taxon>
    </lineage>
</organism>
<keyword evidence="1" id="KW-0812">Transmembrane</keyword>
<evidence type="ECO:0000256" key="1">
    <source>
        <dbReference type="SAM" id="Phobius"/>
    </source>
</evidence>
<evidence type="ECO:0000313" key="2">
    <source>
        <dbReference type="EMBL" id="REC48267.1"/>
    </source>
</evidence>
<dbReference type="OrthoDB" id="1275054at2"/>
<protein>
    <submittedName>
        <fullName evidence="2">Uncharacterized protein</fullName>
    </submittedName>
</protein>
<comment type="caution">
    <text evidence="2">The sequence shown here is derived from an EMBL/GenBank/DDBJ whole genome shotgun (WGS) entry which is preliminary data.</text>
</comment>
<reference evidence="2 3" key="1">
    <citation type="submission" date="2018-06" db="EMBL/GenBank/DDBJ databases">
        <title>Novel Chryseobacterium species.</title>
        <authorList>
            <person name="Newman J."/>
            <person name="Hugo C."/>
            <person name="Oosthuizen L."/>
            <person name="Charimba G."/>
        </authorList>
    </citation>
    <scope>NUCLEOTIDE SEQUENCE [LARGE SCALE GENOMIC DNA]</scope>
    <source>
        <strain evidence="2 3">7_F195</strain>
    </source>
</reference>
<proteinExistence type="predicted"/>
<keyword evidence="1" id="KW-0472">Membrane</keyword>
<dbReference type="EMBL" id="QNVV01000005">
    <property type="protein sequence ID" value="REC48267.1"/>
    <property type="molecule type" value="Genomic_DNA"/>
</dbReference>